<protein>
    <submittedName>
        <fullName evidence="1">Uncharacterized protein</fullName>
    </submittedName>
</protein>
<dbReference type="Proteomes" id="UP000631421">
    <property type="component" value="Unassembled WGS sequence"/>
</dbReference>
<reference evidence="1" key="1">
    <citation type="journal article" date="2015" name="ISME J.">
        <title>Draft Genome Sequence of Streptomyces incarnatus NRRL8089, which Produces the Nucleoside Antibiotic Sinefungin.</title>
        <authorList>
            <person name="Oshima K."/>
            <person name="Hattori M."/>
            <person name="Shimizu H."/>
            <person name="Fukuda K."/>
            <person name="Nemoto M."/>
            <person name="Inagaki K."/>
            <person name="Tamura T."/>
        </authorList>
    </citation>
    <scope>NUCLEOTIDE SEQUENCE</scope>
    <source>
        <strain evidence="1">FACHB-1277</strain>
    </source>
</reference>
<evidence type="ECO:0000313" key="1">
    <source>
        <dbReference type="EMBL" id="MBD2150022.1"/>
    </source>
</evidence>
<dbReference type="AlphaFoldDB" id="A0A926Z5W0"/>
<accession>A0A926Z5W0</accession>
<sequence length="96" mass="10863">MTPEELRQLVENNARTAQAMLDTMADARLEREELREGMTTLQQGMGQLQEAMVRLTNIQQGVSNLLAALDEDRPTILRKLTAIENKLDQVLTNKLN</sequence>
<reference evidence="1" key="2">
    <citation type="submission" date="2020-08" db="EMBL/GenBank/DDBJ databases">
        <authorList>
            <person name="Chen M."/>
            <person name="Teng W."/>
            <person name="Zhao L."/>
            <person name="Hu C."/>
            <person name="Zhou Y."/>
            <person name="Han B."/>
            <person name="Song L."/>
            <person name="Shu W."/>
        </authorList>
    </citation>
    <scope>NUCLEOTIDE SEQUENCE</scope>
    <source>
        <strain evidence="1">FACHB-1277</strain>
    </source>
</reference>
<proteinExistence type="predicted"/>
<gene>
    <name evidence="1" type="ORF">H6F44_07785</name>
</gene>
<dbReference type="RefSeq" id="WP_190350390.1">
    <property type="nucleotide sequence ID" value="NZ_JACJPY010000017.1"/>
</dbReference>
<name>A0A926Z5W0_9CYAN</name>
<comment type="caution">
    <text evidence="1">The sequence shown here is derived from an EMBL/GenBank/DDBJ whole genome shotgun (WGS) entry which is preliminary data.</text>
</comment>
<organism evidence="1 2">
    <name type="scientific">Pseudanabaena cinerea FACHB-1277</name>
    <dbReference type="NCBI Taxonomy" id="2949581"/>
    <lineage>
        <taxon>Bacteria</taxon>
        <taxon>Bacillati</taxon>
        <taxon>Cyanobacteriota</taxon>
        <taxon>Cyanophyceae</taxon>
        <taxon>Pseudanabaenales</taxon>
        <taxon>Pseudanabaenaceae</taxon>
        <taxon>Pseudanabaena</taxon>
        <taxon>Pseudanabaena cinerea</taxon>
    </lineage>
</organism>
<keyword evidence="2" id="KW-1185">Reference proteome</keyword>
<evidence type="ECO:0000313" key="2">
    <source>
        <dbReference type="Proteomes" id="UP000631421"/>
    </source>
</evidence>
<dbReference type="EMBL" id="JACJPY010000017">
    <property type="protein sequence ID" value="MBD2150022.1"/>
    <property type="molecule type" value="Genomic_DNA"/>
</dbReference>